<organism evidence="1 2">
    <name type="scientific">Ruoffia halotolerans</name>
    <dbReference type="NCBI Taxonomy" id="2748684"/>
    <lineage>
        <taxon>Bacteria</taxon>
        <taxon>Bacillati</taxon>
        <taxon>Bacillota</taxon>
        <taxon>Bacilli</taxon>
        <taxon>Lactobacillales</taxon>
        <taxon>Aerococcaceae</taxon>
        <taxon>Ruoffia</taxon>
    </lineage>
</organism>
<keyword evidence="2" id="KW-1185">Reference proteome</keyword>
<evidence type="ECO:0000313" key="2">
    <source>
        <dbReference type="Proteomes" id="UP000571018"/>
    </source>
</evidence>
<sequence>MGDIEAMIIAEPTGDVTDASNILIDKGEDFHFVVLRLGQTSSAHQLDEYVSKEASFNFVDIYIELITKFAEGK</sequence>
<dbReference type="RefSeq" id="WP_218931523.1">
    <property type="nucleotide sequence ID" value="NZ_JACAOA010000024.1"/>
</dbReference>
<accession>A0A839A6I2</accession>
<protein>
    <submittedName>
        <fullName evidence="1">Uncharacterized protein</fullName>
    </submittedName>
</protein>
<evidence type="ECO:0000313" key="1">
    <source>
        <dbReference type="EMBL" id="MBA5729839.1"/>
    </source>
</evidence>
<dbReference type="Gene3D" id="3.40.630.10">
    <property type="entry name" value="Zn peptidases"/>
    <property type="match status" value="1"/>
</dbReference>
<dbReference type="EMBL" id="JACAOA010000024">
    <property type="protein sequence ID" value="MBA5729839.1"/>
    <property type="molecule type" value="Genomic_DNA"/>
</dbReference>
<comment type="caution">
    <text evidence="1">The sequence shown here is derived from an EMBL/GenBank/DDBJ whole genome shotgun (WGS) entry which is preliminary data.</text>
</comment>
<dbReference type="SUPFAM" id="SSF53187">
    <property type="entry name" value="Zn-dependent exopeptidases"/>
    <property type="match status" value="1"/>
</dbReference>
<proteinExistence type="predicted"/>
<dbReference type="AlphaFoldDB" id="A0A839A6I2"/>
<reference evidence="1 2" key="1">
    <citation type="submission" date="2020-06" db="EMBL/GenBank/DDBJ databases">
        <title>Reclassification of Facklamia ignava, Facklamia soureckii and Facklami tabacinasalis as Falseniella iganva gen. nov., comb. nov., Hutsoniella ignava gen. nov., comb. nov., and Ruoffia tabacinasalis gen. nov., comb. nov and description of Ruoffia haltotolerans sp. nov., isolated from hypersaline Inland Sea of Qatar.</title>
        <authorList>
            <person name="Fotedar R."/>
            <person name="Sankaranarayanan K."/>
            <person name="Lawson P."/>
            <person name="Caldwell M."/>
            <person name="Zeyara A."/>
            <person name="Al Malki A."/>
            <person name="Ali M."/>
        </authorList>
    </citation>
    <scope>NUCLEOTIDE SEQUENCE [LARGE SCALE GENOMIC DNA]</scope>
    <source>
        <strain evidence="1 2">INB8</strain>
    </source>
</reference>
<dbReference type="Proteomes" id="UP000571018">
    <property type="component" value="Unassembled WGS sequence"/>
</dbReference>
<name>A0A839A6I2_9LACT</name>
<gene>
    <name evidence="1" type="ORF">HW423_08570</name>
</gene>